<proteinExistence type="predicted"/>
<comment type="caution">
    <text evidence="1">The sequence shown here is derived from an EMBL/GenBank/DDBJ whole genome shotgun (WGS) entry which is preliminary data.</text>
</comment>
<gene>
    <name evidence="1" type="ORF">BS297_15880</name>
</gene>
<dbReference type="Proteomes" id="UP000325576">
    <property type="component" value="Unassembled WGS sequence"/>
</dbReference>
<evidence type="ECO:0000313" key="1">
    <source>
        <dbReference type="EMBL" id="KAB2584416.1"/>
    </source>
</evidence>
<dbReference type="EMBL" id="MRBO01000442">
    <property type="protein sequence ID" value="KAB2584416.1"/>
    <property type="molecule type" value="Genomic_DNA"/>
</dbReference>
<protein>
    <submittedName>
        <fullName evidence="1">Uncharacterized protein</fullName>
    </submittedName>
</protein>
<dbReference type="AlphaFoldDB" id="A0A5N5E2Q2"/>
<reference evidence="1 2" key="1">
    <citation type="journal article" date="2017" name="Poromechanics V (2013)">
        <title>Genomic Characterization of the Arsenic-Tolerant Actinobacterium, &lt;i&gt;Rhodococcus erythropolis&lt;/i&gt; S43.</title>
        <authorList>
            <person name="Retamal-Morales G."/>
            <person name="Mehnert M."/>
            <person name="Schwabe R."/>
            <person name="Tischler D."/>
            <person name="Schloemann M."/>
            <person name="Levican G.J."/>
        </authorList>
    </citation>
    <scope>NUCLEOTIDE SEQUENCE [LARGE SCALE GENOMIC DNA]</scope>
    <source>
        <strain evidence="1 2">S43</strain>
    </source>
</reference>
<evidence type="ECO:0000313" key="2">
    <source>
        <dbReference type="Proteomes" id="UP000325576"/>
    </source>
</evidence>
<sequence>MDEELFELCKEVYKRFPEWNDTRDFWWWDKRLYTPDDKSVSNGFELSEYMHNQFIVDDKQEGMPAYNSDYLLEKLPTKLAYNNAEYFYYLEKFDDGSYGSGYGFADKGGHIDHPMIGVLTDNVALKVNLKLVIALDDAGQLVAEETTA</sequence>
<organism evidence="1 2">
    <name type="scientific">Rhodococcus erythropolis</name>
    <name type="common">Arthrobacter picolinophilus</name>
    <dbReference type="NCBI Taxonomy" id="1833"/>
    <lineage>
        <taxon>Bacteria</taxon>
        <taxon>Bacillati</taxon>
        <taxon>Actinomycetota</taxon>
        <taxon>Actinomycetes</taxon>
        <taxon>Mycobacteriales</taxon>
        <taxon>Nocardiaceae</taxon>
        <taxon>Rhodococcus</taxon>
        <taxon>Rhodococcus erythropolis group</taxon>
    </lineage>
</organism>
<accession>A0A5N5E2Q2</accession>
<name>A0A5N5E2Q2_RHOER</name>